<proteinExistence type="predicted"/>
<dbReference type="SMART" id="SM00297">
    <property type="entry name" value="BROMO"/>
    <property type="match status" value="1"/>
</dbReference>
<organism evidence="9 10">
    <name type="scientific">Adineta ricciae</name>
    <name type="common">Rotifer</name>
    <dbReference type="NCBI Taxonomy" id="249248"/>
    <lineage>
        <taxon>Eukaryota</taxon>
        <taxon>Metazoa</taxon>
        <taxon>Spiralia</taxon>
        <taxon>Gnathifera</taxon>
        <taxon>Rotifera</taxon>
        <taxon>Eurotatoria</taxon>
        <taxon>Bdelloidea</taxon>
        <taxon>Adinetida</taxon>
        <taxon>Adinetidae</taxon>
        <taxon>Adineta</taxon>
    </lineage>
</organism>
<dbReference type="InterPro" id="IPR001487">
    <property type="entry name" value="Bromodomain"/>
</dbReference>
<evidence type="ECO:0000256" key="2">
    <source>
        <dbReference type="ARBA" id="ARBA00022801"/>
    </source>
</evidence>
<keyword evidence="10" id="KW-1185">Reference proteome</keyword>
<dbReference type="GO" id="GO:0042393">
    <property type="term" value="F:histone binding"/>
    <property type="evidence" value="ECO:0007669"/>
    <property type="project" value="InterPro"/>
</dbReference>
<evidence type="ECO:0000256" key="4">
    <source>
        <dbReference type="ARBA" id="ARBA00023242"/>
    </source>
</evidence>
<dbReference type="SUPFAM" id="SSF52540">
    <property type="entry name" value="P-loop containing nucleoside triphosphate hydrolases"/>
    <property type="match status" value="1"/>
</dbReference>
<dbReference type="Pfam" id="PF00439">
    <property type="entry name" value="Bromodomain"/>
    <property type="match status" value="1"/>
</dbReference>
<dbReference type="Proteomes" id="UP000663828">
    <property type="component" value="Unassembled WGS sequence"/>
</dbReference>
<feature type="domain" description="Helicase C-terminal" evidence="8">
    <location>
        <begin position="1"/>
        <end position="108"/>
    </location>
</feature>
<feature type="domain" description="Bromo" evidence="7">
    <location>
        <begin position="414"/>
        <end position="484"/>
    </location>
</feature>
<dbReference type="GO" id="GO:0005634">
    <property type="term" value="C:nucleus"/>
    <property type="evidence" value="ECO:0007669"/>
    <property type="project" value="UniProtKB-SubCell"/>
</dbReference>
<reference evidence="9" key="1">
    <citation type="submission" date="2021-02" db="EMBL/GenBank/DDBJ databases">
        <authorList>
            <person name="Nowell W R."/>
        </authorList>
    </citation>
    <scope>NUCLEOTIDE SEQUENCE</scope>
</reference>
<feature type="region of interest" description="Disordered" evidence="6">
    <location>
        <begin position="511"/>
        <end position="573"/>
    </location>
</feature>
<dbReference type="SMART" id="SM00490">
    <property type="entry name" value="HELICc"/>
    <property type="match status" value="1"/>
</dbReference>
<accession>A0A814I1S9</accession>
<gene>
    <name evidence="9" type="ORF">XAT740_LOCUS14064</name>
</gene>
<dbReference type="PRINTS" id="PR00503">
    <property type="entry name" value="BROMODOMAIN"/>
</dbReference>
<dbReference type="AlphaFoldDB" id="A0A814I1S9"/>
<feature type="compositionally biased region" description="Polar residues" evidence="6">
    <location>
        <begin position="203"/>
        <end position="220"/>
    </location>
</feature>
<evidence type="ECO:0000256" key="1">
    <source>
        <dbReference type="ARBA" id="ARBA00004123"/>
    </source>
</evidence>
<name>A0A814I1S9_ADIRI</name>
<comment type="caution">
    <text evidence="9">The sequence shown here is derived from an EMBL/GenBank/DDBJ whole genome shotgun (WGS) entry which is preliminary data.</text>
</comment>
<dbReference type="SUPFAM" id="SSF47370">
    <property type="entry name" value="Bromodomain"/>
    <property type="match status" value="1"/>
</dbReference>
<evidence type="ECO:0000313" key="10">
    <source>
        <dbReference type="Proteomes" id="UP000663828"/>
    </source>
</evidence>
<dbReference type="PROSITE" id="PS51194">
    <property type="entry name" value="HELICASE_CTER"/>
    <property type="match status" value="1"/>
</dbReference>
<dbReference type="PROSITE" id="PS50014">
    <property type="entry name" value="BROMODOMAIN_2"/>
    <property type="match status" value="1"/>
</dbReference>
<evidence type="ECO:0000313" key="9">
    <source>
        <dbReference type="EMBL" id="CAF1017707.1"/>
    </source>
</evidence>
<evidence type="ECO:0000256" key="6">
    <source>
        <dbReference type="SAM" id="MobiDB-lite"/>
    </source>
</evidence>
<dbReference type="Pfam" id="PF14619">
    <property type="entry name" value="SnAC"/>
    <property type="match status" value="1"/>
</dbReference>
<dbReference type="Gene3D" id="1.20.920.10">
    <property type="entry name" value="Bromodomain-like"/>
    <property type="match status" value="1"/>
</dbReference>
<evidence type="ECO:0000259" key="8">
    <source>
        <dbReference type="PROSITE" id="PS51194"/>
    </source>
</evidence>
<keyword evidence="2" id="KW-0378">Hydrolase</keyword>
<dbReference type="InterPro" id="IPR049730">
    <property type="entry name" value="SNF2/RAD54-like_C"/>
</dbReference>
<protein>
    <submittedName>
        <fullName evidence="9">Uncharacterized protein</fullName>
    </submittedName>
</protein>
<feature type="region of interest" description="Disordered" evidence="6">
    <location>
        <begin position="202"/>
        <end position="222"/>
    </location>
</feature>
<keyword evidence="4" id="KW-0539">Nucleus</keyword>
<dbReference type="Pfam" id="PF00271">
    <property type="entry name" value="Helicase_C"/>
    <property type="match status" value="1"/>
</dbReference>
<evidence type="ECO:0000256" key="5">
    <source>
        <dbReference type="PROSITE-ProRule" id="PRU00035"/>
    </source>
</evidence>
<dbReference type="InterPro" id="IPR001650">
    <property type="entry name" value="Helicase_C-like"/>
</dbReference>
<dbReference type="InterPro" id="IPR027417">
    <property type="entry name" value="P-loop_NTPase"/>
</dbReference>
<dbReference type="Gene3D" id="3.40.50.300">
    <property type="entry name" value="P-loop containing nucleotide triphosphate hydrolases"/>
    <property type="match status" value="1"/>
</dbReference>
<sequence length="573" mass="65735">GTTKADDRCELLKNFNDDNNHCFIFLLSTRAGGVGLNLQKADTVILFDSDWNPHQDQQAQDRAHRIGQKNEVRVLRLITVNTIEEKILACARYKLNVDEMVIQAGMFNRSSTSSERYDYLEQLIEGEDESKDDDEDIPDDEILNQMIARTESEFNLFNQIDMARREYESLHGVGSDGDAVNEHIAWRSTNRTAAPEVSYAIENPSNTMNKPKTSTTFTGSNDDDAIDEGEQLIAGEETTSLPLEELDDVEDMDFTQETSRIHRKMKTNRLITEDELPAWLKNDVDEVGKTLQSDEDFGKGRRQRKDIDYSDNLTEREFLQALEEGNLEDAIEQKRIRKQTRKSGNSLQDDDEIDMDETDACSSFETSSTTIPNQQHNIPSKRGSIKKRLEANDPKIAEQCRLLLENLLAYRTDDDRQLAQIFIRLPGQKQLPIYYQIIKDPIDFQRIRRKIDTYRYSNLEQFDADMKLLVTNAQTFNCETSVIYSDSIQLEKVYQNLREQLKADLLQLPTDTTKESTARSTSKRGRPSRATVDTGNKECSKKRRKRKAVMVIEDDDGSENEYAVPNNGDTIKN</sequence>
<dbReference type="InterPro" id="IPR036427">
    <property type="entry name" value="Bromodomain-like_sf"/>
</dbReference>
<evidence type="ECO:0000256" key="3">
    <source>
        <dbReference type="ARBA" id="ARBA00023117"/>
    </source>
</evidence>
<dbReference type="SMART" id="SM01314">
    <property type="entry name" value="SnAC"/>
    <property type="match status" value="1"/>
</dbReference>
<dbReference type="PANTHER" id="PTHR10799">
    <property type="entry name" value="SNF2/RAD54 HELICASE FAMILY"/>
    <property type="match status" value="1"/>
</dbReference>
<dbReference type="GO" id="GO:0016787">
    <property type="term" value="F:hydrolase activity"/>
    <property type="evidence" value="ECO:0007669"/>
    <property type="project" value="UniProtKB-KW"/>
</dbReference>
<comment type="subcellular location">
    <subcellularLocation>
        <location evidence="1">Nucleus</location>
    </subcellularLocation>
</comment>
<evidence type="ECO:0000259" key="7">
    <source>
        <dbReference type="PROSITE" id="PS50014"/>
    </source>
</evidence>
<dbReference type="InterPro" id="IPR029295">
    <property type="entry name" value="SnAC"/>
</dbReference>
<feature type="non-terminal residue" evidence="9">
    <location>
        <position position="1"/>
    </location>
</feature>
<dbReference type="EMBL" id="CAJNOR010000834">
    <property type="protein sequence ID" value="CAF1017707.1"/>
    <property type="molecule type" value="Genomic_DNA"/>
</dbReference>
<dbReference type="CDD" id="cd18793">
    <property type="entry name" value="SF2_C_SNF"/>
    <property type="match status" value="1"/>
</dbReference>
<keyword evidence="3 5" id="KW-0103">Bromodomain</keyword>